<dbReference type="PANTHER" id="PTHR43861">
    <property type="entry name" value="TRANS-ACONITATE 2-METHYLTRANSFERASE-RELATED"/>
    <property type="match status" value="1"/>
</dbReference>
<evidence type="ECO:0000259" key="1">
    <source>
        <dbReference type="Pfam" id="PF08241"/>
    </source>
</evidence>
<dbReference type="InterPro" id="IPR013216">
    <property type="entry name" value="Methyltransf_11"/>
</dbReference>
<dbReference type="CDD" id="cd02440">
    <property type="entry name" value="AdoMet_MTases"/>
    <property type="match status" value="1"/>
</dbReference>
<proteinExistence type="predicted"/>
<reference evidence="2 3" key="1">
    <citation type="submission" date="2017-03" db="EMBL/GenBank/DDBJ databases">
        <authorList>
            <person name="Afonso C.L."/>
            <person name="Miller P.J."/>
            <person name="Scott M.A."/>
            <person name="Spackman E."/>
            <person name="Goraichik I."/>
            <person name="Dimitrov K.M."/>
            <person name="Suarez D.L."/>
            <person name="Swayne D.E."/>
        </authorList>
    </citation>
    <scope>NUCLEOTIDE SEQUENCE [LARGE SCALE GENOMIC DNA]</scope>
    <source>
        <strain evidence="2 3">CECT 8110</strain>
    </source>
</reference>
<dbReference type="Pfam" id="PF08241">
    <property type="entry name" value="Methyltransf_11"/>
    <property type="match status" value="1"/>
</dbReference>
<sequence>MSEVYPQAISNDGITILSDTSDTEDQQTVQQLQKLISDAKDIGCIQSLSKNDHNVSYLTETKRAKYIDLVDLTPSDHVLEIGGSMGQHTRLIAPLCKAVSSMEVVESQAKFARLWCDQDGLKNVDISAGGASGVLPYDDDTFDVVLLNYVLEWCAGRADDNPHEFHRGFIKEIYRVLKPGGRFFVSTKNRFALKYVTGSVDEHSGIRFGNALPNWLHKRVRGSRDLGHPAGYLHSWRGLERLLKEVGFNNPKKLFFFPDARFPIYAGTVGGFSVNAISKPDRKQLSRKDRAALSLPTFLMVQLSNSIAFLAEK</sequence>
<accession>A0A1X6Y6C6</accession>
<dbReference type="RefSeq" id="WP_085815842.1">
    <property type="nucleotide sequence ID" value="NZ_FWFU01000001.1"/>
</dbReference>
<gene>
    <name evidence="2" type="ORF">ROH8110_00092</name>
</gene>
<evidence type="ECO:0000313" key="2">
    <source>
        <dbReference type="EMBL" id="SLN11344.1"/>
    </source>
</evidence>
<organism evidence="2 3">
    <name type="scientific">Roseovarius halotolerans</name>
    <dbReference type="NCBI Taxonomy" id="505353"/>
    <lineage>
        <taxon>Bacteria</taxon>
        <taxon>Pseudomonadati</taxon>
        <taxon>Pseudomonadota</taxon>
        <taxon>Alphaproteobacteria</taxon>
        <taxon>Rhodobacterales</taxon>
        <taxon>Roseobacteraceae</taxon>
        <taxon>Roseovarius</taxon>
    </lineage>
</organism>
<dbReference type="InterPro" id="IPR029063">
    <property type="entry name" value="SAM-dependent_MTases_sf"/>
</dbReference>
<dbReference type="Gene3D" id="3.40.50.150">
    <property type="entry name" value="Vaccinia Virus protein VP39"/>
    <property type="match status" value="1"/>
</dbReference>
<dbReference type="Proteomes" id="UP000193207">
    <property type="component" value="Unassembled WGS sequence"/>
</dbReference>
<dbReference type="AlphaFoldDB" id="A0A1X6Y6C6"/>
<dbReference type="EMBL" id="FWFU01000001">
    <property type="protein sequence ID" value="SLN11344.1"/>
    <property type="molecule type" value="Genomic_DNA"/>
</dbReference>
<dbReference type="SUPFAM" id="SSF53335">
    <property type="entry name" value="S-adenosyl-L-methionine-dependent methyltransferases"/>
    <property type="match status" value="1"/>
</dbReference>
<dbReference type="OrthoDB" id="9801538at2"/>
<protein>
    <recommendedName>
        <fullName evidence="1">Methyltransferase type 11 domain-containing protein</fullName>
    </recommendedName>
</protein>
<name>A0A1X6Y6C6_9RHOB</name>
<evidence type="ECO:0000313" key="3">
    <source>
        <dbReference type="Proteomes" id="UP000193207"/>
    </source>
</evidence>
<dbReference type="GO" id="GO:0008757">
    <property type="term" value="F:S-adenosylmethionine-dependent methyltransferase activity"/>
    <property type="evidence" value="ECO:0007669"/>
    <property type="project" value="InterPro"/>
</dbReference>
<feature type="domain" description="Methyltransferase type 11" evidence="1">
    <location>
        <begin position="79"/>
        <end position="185"/>
    </location>
</feature>
<keyword evidence="3" id="KW-1185">Reference proteome</keyword>